<dbReference type="Proteomes" id="UP000185384">
    <property type="component" value="Segment"/>
</dbReference>
<evidence type="ECO:0000313" key="4">
    <source>
        <dbReference type="EMBL" id="AIX15933.1"/>
    </source>
</evidence>
<dbReference type="EMBL" id="KJ019062">
    <property type="protein sequence ID" value="AIX22362.1"/>
    <property type="molecule type" value="Genomic_DNA"/>
</dbReference>
<evidence type="ECO:0000313" key="6">
    <source>
        <dbReference type="EMBL" id="AIX19050.1"/>
    </source>
</evidence>
<evidence type="ECO:0000313" key="17">
    <source>
        <dbReference type="EMBL" id="AIX37810.1"/>
    </source>
</evidence>
<organism evidence="3 24">
    <name type="scientific">Synechococcus phage ACG-2014d</name>
    <dbReference type="NCBI Taxonomy" id="1493509"/>
    <lineage>
        <taxon>Viruses</taxon>
        <taxon>Duplodnaviria</taxon>
        <taxon>Heunggongvirae</taxon>
        <taxon>Uroviricota</taxon>
        <taxon>Caudoviricetes</taxon>
        <taxon>Pantevenvirales</taxon>
        <taxon>Kyanoviridae</taxon>
        <taxon>Lowelvirus</taxon>
        <taxon>Lowelvirus tuscon4d</taxon>
    </lineage>
</organism>
<dbReference type="Proteomes" id="UP000185350">
    <property type="component" value="Segment"/>
</dbReference>
<reference evidence="21 22" key="1">
    <citation type="submission" date="2013-12" db="EMBL/GenBank/DDBJ databases">
        <title>Ecological redundancy of diverse viral populations within a natural community.</title>
        <authorList>
            <person name="Gregory A.C."/>
            <person name="LaButti K."/>
            <person name="Copeland A."/>
            <person name="Woyke T."/>
            <person name="Sullivan M.B."/>
        </authorList>
    </citation>
    <scope>NUCLEOTIDE SEQUENCE [LARGE SCALE GENOMIC DNA]</scope>
    <source>
        <strain evidence="20">Syn7803C40</strain>
        <strain evidence="1">Syn7803C45</strain>
        <strain evidence="2">Syn7803C46</strain>
        <strain evidence="3">Syn7803C48</strain>
        <strain evidence="4">Syn7803C54</strain>
        <strain evidence="5">Syn7803C73</strain>
        <strain evidence="6">Syn7803C75</strain>
        <strain evidence="7">Syn7803C88</strain>
        <strain evidence="8">Syn7803C93</strain>
        <strain evidence="9">Syn7803US113</strain>
        <strain evidence="10">Syn7803US115</strain>
        <strain evidence="11">Syn7803US5</strain>
        <strain evidence="12">Syn7803US64</strain>
        <strain evidence="13">Syn7803US78</strain>
        <strain evidence="14">Syn7803US80</strain>
        <strain evidence="15">Syn7803US82</strain>
        <strain evidence="16">Syn7803US83</strain>
        <strain evidence="17">Syn7803US85</strain>
        <strain evidence="18">Syn7803US94</strain>
        <strain evidence="19">Syn7803US95</strain>
    </source>
</reference>
<dbReference type="EMBL" id="KJ019165">
    <property type="protein sequence ID" value="AIX46944.1"/>
    <property type="molecule type" value="Genomic_DNA"/>
</dbReference>
<evidence type="ECO:0000313" key="8">
    <source>
        <dbReference type="EMBL" id="AIX22362.1"/>
    </source>
</evidence>
<dbReference type="Proteomes" id="UP000185359">
    <property type="component" value="Segment"/>
</dbReference>
<dbReference type="EMBL" id="KJ019029">
    <property type="protein sequence ID" value="AIX14859.1"/>
    <property type="molecule type" value="Genomic_DNA"/>
</dbReference>
<dbReference type="Proteomes" id="UP000185374">
    <property type="component" value="Segment"/>
</dbReference>
<dbReference type="EMBL" id="KJ019079">
    <property type="protein sequence ID" value="AIX26108.1"/>
    <property type="molecule type" value="Genomic_DNA"/>
</dbReference>
<evidence type="ECO:0000313" key="14">
    <source>
        <dbReference type="EMBL" id="AIX37156.1"/>
    </source>
</evidence>
<evidence type="ECO:0000313" key="20">
    <source>
        <dbReference type="EMBL" id="AIX46944.1"/>
    </source>
</evidence>
<evidence type="ECO:0000313" key="19">
    <source>
        <dbReference type="EMBL" id="AIX38678.1"/>
    </source>
</evidence>
<evidence type="ECO:0000313" key="1">
    <source>
        <dbReference type="EMBL" id="AIX14639.1"/>
    </source>
</evidence>
<evidence type="ECO:0000313" key="18">
    <source>
        <dbReference type="EMBL" id="AIX38460.1"/>
    </source>
</evidence>
<accession>A0A0E3EP62</accession>
<dbReference type="EMBL" id="KJ019047">
    <property type="protein sequence ID" value="AIX18832.1"/>
    <property type="molecule type" value="Genomic_DNA"/>
</dbReference>
<name>A0A0E3EP62_9CAUD</name>
<gene>
    <name evidence="20" type="ORF">Syn7803C40_28</name>
    <name evidence="1" type="ORF">Syn7803C45_28</name>
    <name evidence="2" type="ORF">Syn7803C46_28</name>
    <name evidence="3" type="ORF">Syn7803C48_28</name>
    <name evidence="4" type="ORF">Syn7803C54_28</name>
    <name evidence="5" type="ORF">Syn7803C73_28</name>
    <name evidence="6" type="ORF">Syn7803C75_28</name>
    <name evidence="7" type="ORF">Syn7803C88_28</name>
    <name evidence="8" type="ORF">Syn7803C93_28</name>
    <name evidence="9" type="ORF">Syn7803US113_28</name>
    <name evidence="10" type="ORF">Syn7803US115_28</name>
    <name evidence="11" type="ORF">Syn7803US5_29</name>
    <name evidence="12" type="ORF">Syn7803US64_28</name>
    <name evidence="13" type="ORF">Syn7803US78_28</name>
    <name evidence="14" type="ORF">Syn7803US80_30</name>
    <name evidence="15" type="ORF">Syn7803US82_28</name>
    <name evidence="16" type="ORF">Syn7803US83_28</name>
    <name evidence="17" type="ORF">Syn7803US85_28</name>
    <name evidence="18" type="ORF">Syn7803US94_28</name>
    <name evidence="19" type="ORF">Syn7803US95_28</name>
</gene>
<evidence type="ECO:0000313" key="10">
    <source>
        <dbReference type="EMBL" id="AIX26108.1"/>
    </source>
</evidence>
<dbReference type="EMBL" id="KJ019125">
    <property type="protein sequence ID" value="AIX37374.1"/>
    <property type="molecule type" value="Genomic_DNA"/>
</dbReference>
<dbReference type="Proteomes" id="UP000185346">
    <property type="component" value="Segment"/>
</dbReference>
<dbReference type="Proteomes" id="UP000033003">
    <property type="component" value="Segment"/>
</dbReference>
<dbReference type="Proteomes" id="UP000185373">
    <property type="component" value="Segment"/>
</dbReference>
<dbReference type="Proteomes" id="UP000185343">
    <property type="component" value="Segment"/>
</dbReference>
<dbReference type="Proteomes" id="UP000185358">
    <property type="component" value="Segment"/>
</dbReference>
<dbReference type="EMBL" id="KJ019127">
    <property type="protein sequence ID" value="AIX37810.1"/>
    <property type="molecule type" value="Genomic_DNA"/>
</dbReference>
<dbReference type="EMBL" id="KJ019126">
    <property type="protein sequence ID" value="AIX37592.1"/>
    <property type="molecule type" value="Genomic_DNA"/>
</dbReference>
<dbReference type="Proteomes" id="UP000185367">
    <property type="component" value="Segment"/>
</dbReference>
<dbReference type="EMBL" id="KJ019131">
    <property type="protein sequence ID" value="AIX38678.1"/>
    <property type="molecule type" value="Genomic_DNA"/>
</dbReference>
<evidence type="ECO:0000313" key="15">
    <source>
        <dbReference type="EMBL" id="AIX37374.1"/>
    </source>
</evidence>
<evidence type="ECO:0000313" key="12">
    <source>
        <dbReference type="EMBL" id="AIX35791.1"/>
    </source>
</evidence>
<evidence type="ECO:0000313" key="16">
    <source>
        <dbReference type="EMBL" id="AIX37592.1"/>
    </source>
</evidence>
<evidence type="ECO:0000313" key="7">
    <source>
        <dbReference type="EMBL" id="AIX20916.1"/>
    </source>
</evidence>
<dbReference type="EMBL" id="KJ019034">
    <property type="protein sequence ID" value="AIX15933.1"/>
    <property type="molecule type" value="Genomic_DNA"/>
</dbReference>
<dbReference type="Proteomes" id="UP000185364">
    <property type="component" value="Segment"/>
</dbReference>
<dbReference type="Proteomes" id="UP000185366">
    <property type="component" value="Segment"/>
</dbReference>
<dbReference type="Proteomes" id="UP000185365">
    <property type="component" value="Segment"/>
</dbReference>
<dbReference type="EMBL" id="KJ019130">
    <property type="protein sequence ID" value="AIX38460.1"/>
    <property type="molecule type" value="Genomic_DNA"/>
</dbReference>
<dbReference type="Proteomes" id="UP000185361">
    <property type="component" value="Segment"/>
</dbReference>
<dbReference type="Proteomes" id="UP000185371">
    <property type="component" value="Segment"/>
</dbReference>
<dbReference type="EMBL" id="KJ019048">
    <property type="protein sequence ID" value="AIX19050.1"/>
    <property type="molecule type" value="Genomic_DNA"/>
</dbReference>
<dbReference type="EMBL" id="KJ019056">
    <property type="protein sequence ID" value="AIX20916.1"/>
    <property type="molecule type" value="Genomic_DNA"/>
</dbReference>
<dbReference type="Proteomes" id="UP000185379">
    <property type="component" value="Segment"/>
</dbReference>
<dbReference type="EMBL" id="KJ019121">
    <property type="protein sequence ID" value="AIX36447.1"/>
    <property type="molecule type" value="Genomic_DNA"/>
</dbReference>
<dbReference type="Proteomes" id="UP000185345">
    <property type="component" value="Segment"/>
</dbReference>
<evidence type="ECO:0000313" key="24">
    <source>
        <dbReference type="Proteomes" id="UP000185373"/>
    </source>
</evidence>
<sequence>MALTKINGNNIDTTTEALIKVLQLTGNGSYLKLSQYADQAAITSAIPSPATGTIVFNNEEDSAQIYVTDASQGNPGWTSVGGGGSSLGERSIVRTNAATIEENLTLGALTNTDPEFANAMSIGPITISAGYTVSIDAGSVWTLIGGEGHAQGLATRMGG</sequence>
<dbReference type="EMBL" id="KJ019028">
    <property type="protein sequence ID" value="AIX14639.1"/>
    <property type="molecule type" value="Genomic_DNA"/>
</dbReference>
<protein>
    <submittedName>
        <fullName evidence="3">Uncharacterized protein</fullName>
    </submittedName>
</protein>
<dbReference type="EMBL" id="KJ019124">
    <property type="protein sequence ID" value="AIX37156.1"/>
    <property type="molecule type" value="Genomic_DNA"/>
</dbReference>
<dbReference type="Proteomes" id="UP000220606">
    <property type="component" value="Segment"/>
</dbReference>
<evidence type="ECO:0000313" key="5">
    <source>
        <dbReference type="EMBL" id="AIX18832.1"/>
    </source>
</evidence>
<dbReference type="Proteomes" id="UP000185347">
    <property type="component" value="Segment"/>
</dbReference>
<dbReference type="EMBL" id="KJ019118">
    <property type="protein sequence ID" value="AIX35791.1"/>
    <property type="molecule type" value="Genomic_DNA"/>
</dbReference>
<evidence type="ECO:0000313" key="3">
    <source>
        <dbReference type="EMBL" id="AIX15286.1"/>
    </source>
</evidence>
<keyword evidence="23" id="KW-1185">Reference proteome</keyword>
<evidence type="ECO:0000313" key="21">
    <source>
        <dbReference type="Proteomes" id="UP000033003"/>
    </source>
</evidence>
<dbReference type="EMBL" id="KJ019077">
    <property type="protein sequence ID" value="AIX25672.1"/>
    <property type="molecule type" value="Genomic_DNA"/>
</dbReference>
<dbReference type="EMBL" id="KJ019113">
    <property type="protein sequence ID" value="AIX34727.1"/>
    <property type="molecule type" value="Genomic_DNA"/>
</dbReference>
<evidence type="ECO:0000313" key="2">
    <source>
        <dbReference type="EMBL" id="AIX14859.1"/>
    </source>
</evidence>
<dbReference type="EMBL" id="KJ019031">
    <property type="protein sequence ID" value="AIX15286.1"/>
    <property type="molecule type" value="Genomic_DNA"/>
</dbReference>
<evidence type="ECO:0000313" key="22">
    <source>
        <dbReference type="Proteomes" id="UP000185343"/>
    </source>
</evidence>
<evidence type="ECO:0000313" key="13">
    <source>
        <dbReference type="EMBL" id="AIX36447.1"/>
    </source>
</evidence>
<proteinExistence type="predicted"/>
<dbReference type="Proteomes" id="UP000185352">
    <property type="component" value="Segment"/>
</dbReference>
<evidence type="ECO:0000313" key="23">
    <source>
        <dbReference type="Proteomes" id="UP000185365"/>
    </source>
</evidence>
<evidence type="ECO:0000313" key="11">
    <source>
        <dbReference type="EMBL" id="AIX34727.1"/>
    </source>
</evidence>
<evidence type="ECO:0000313" key="9">
    <source>
        <dbReference type="EMBL" id="AIX25672.1"/>
    </source>
</evidence>